<keyword evidence="3" id="KW-0804">Transcription</keyword>
<reference evidence="6" key="1">
    <citation type="submission" date="2017-08" db="EMBL/GenBank/DDBJ databases">
        <title>A dynamic microbial community with high functional redundancy inhabits the cold, oxic subseafloor aquifer.</title>
        <authorList>
            <person name="Tully B.J."/>
            <person name="Wheat C.G."/>
            <person name="Glazer B.T."/>
            <person name="Huber J.A."/>
        </authorList>
    </citation>
    <scope>NUCLEOTIDE SEQUENCE [LARGE SCALE GENOMIC DNA]</scope>
</reference>
<protein>
    <submittedName>
        <fullName evidence="5">Transcriptional regulator</fullName>
    </submittedName>
</protein>
<dbReference type="Proteomes" id="UP000218327">
    <property type="component" value="Unassembled WGS sequence"/>
</dbReference>
<gene>
    <name evidence="5" type="ORF">COA96_15305</name>
</gene>
<dbReference type="EMBL" id="NVVJ01000072">
    <property type="protein sequence ID" value="PCJ21723.1"/>
    <property type="molecule type" value="Genomic_DNA"/>
</dbReference>
<comment type="caution">
    <text evidence="5">The sequence shown here is derived from an EMBL/GenBank/DDBJ whole genome shotgun (WGS) entry which is preliminary data.</text>
</comment>
<accession>A0A2A5AQZ4</accession>
<dbReference type="Pfam" id="PF01638">
    <property type="entry name" value="HxlR"/>
    <property type="match status" value="1"/>
</dbReference>
<sequence>MKWKDINQQHCSIARTLAEIGDRWTLLIVRDAIMGARRFEDFVERSGAARNIVTDRLNKLSEAGILQSQVYQEKPDRFEYRLTEKGQDLYPLLLALVNWGDKWQADGQGDPVLLTHIECGHQTHVLPTCSACGKELAYGGTRAELRDSNHPYWKVG</sequence>
<dbReference type="InterPro" id="IPR036390">
    <property type="entry name" value="WH_DNA-bd_sf"/>
</dbReference>
<dbReference type="PANTHER" id="PTHR33204">
    <property type="entry name" value="TRANSCRIPTIONAL REGULATOR, MARR FAMILY"/>
    <property type="match status" value="1"/>
</dbReference>
<dbReference type="PANTHER" id="PTHR33204:SF36">
    <property type="entry name" value="TRANSCRIPTIONAL REGULATORY PROTEIN"/>
    <property type="match status" value="1"/>
</dbReference>
<dbReference type="SUPFAM" id="SSF46785">
    <property type="entry name" value="Winged helix' DNA-binding domain"/>
    <property type="match status" value="1"/>
</dbReference>
<feature type="domain" description="HTH hxlR-type" evidence="4">
    <location>
        <begin position="11"/>
        <end position="108"/>
    </location>
</feature>
<dbReference type="InterPro" id="IPR036388">
    <property type="entry name" value="WH-like_DNA-bd_sf"/>
</dbReference>
<keyword evidence="2" id="KW-0238">DNA-binding</keyword>
<organism evidence="5 6">
    <name type="scientific">SAR86 cluster bacterium</name>
    <dbReference type="NCBI Taxonomy" id="2030880"/>
    <lineage>
        <taxon>Bacteria</taxon>
        <taxon>Pseudomonadati</taxon>
        <taxon>Pseudomonadota</taxon>
        <taxon>Gammaproteobacteria</taxon>
        <taxon>SAR86 cluster</taxon>
    </lineage>
</organism>
<name>A0A2A5AQZ4_9GAMM</name>
<dbReference type="AlphaFoldDB" id="A0A2A5AQZ4"/>
<evidence type="ECO:0000256" key="1">
    <source>
        <dbReference type="ARBA" id="ARBA00023015"/>
    </source>
</evidence>
<evidence type="ECO:0000313" key="6">
    <source>
        <dbReference type="Proteomes" id="UP000218327"/>
    </source>
</evidence>
<dbReference type="PROSITE" id="PS51118">
    <property type="entry name" value="HTH_HXLR"/>
    <property type="match status" value="1"/>
</dbReference>
<evidence type="ECO:0000256" key="2">
    <source>
        <dbReference type="ARBA" id="ARBA00023125"/>
    </source>
</evidence>
<dbReference type="InterPro" id="IPR002577">
    <property type="entry name" value="HTH_HxlR"/>
</dbReference>
<dbReference type="Gene3D" id="1.10.10.10">
    <property type="entry name" value="Winged helix-like DNA-binding domain superfamily/Winged helix DNA-binding domain"/>
    <property type="match status" value="1"/>
</dbReference>
<keyword evidence="1" id="KW-0805">Transcription regulation</keyword>
<evidence type="ECO:0000313" key="5">
    <source>
        <dbReference type="EMBL" id="PCJ21723.1"/>
    </source>
</evidence>
<proteinExistence type="predicted"/>
<dbReference type="GO" id="GO:0003677">
    <property type="term" value="F:DNA binding"/>
    <property type="evidence" value="ECO:0007669"/>
    <property type="project" value="UniProtKB-KW"/>
</dbReference>
<evidence type="ECO:0000259" key="4">
    <source>
        <dbReference type="PROSITE" id="PS51118"/>
    </source>
</evidence>
<evidence type="ECO:0000256" key="3">
    <source>
        <dbReference type="ARBA" id="ARBA00023163"/>
    </source>
</evidence>